<keyword evidence="1 3" id="KW-0807">Transducer</keyword>
<keyword evidence="5" id="KW-1133">Transmembrane helix</keyword>
<dbReference type="PROSITE" id="PS50885">
    <property type="entry name" value="HAMP"/>
    <property type="match status" value="2"/>
</dbReference>
<evidence type="ECO:0000259" key="7">
    <source>
        <dbReference type="PROSITE" id="PS50885"/>
    </source>
</evidence>
<proteinExistence type="inferred from homology"/>
<feature type="domain" description="Methyl-accepting transducer" evidence="6">
    <location>
        <begin position="242"/>
        <end position="478"/>
    </location>
</feature>
<feature type="transmembrane region" description="Helical" evidence="5">
    <location>
        <begin position="41"/>
        <end position="60"/>
    </location>
</feature>
<keyword evidence="5" id="KW-0812">Transmembrane</keyword>
<feature type="domain" description="HAMP" evidence="7">
    <location>
        <begin position="87"/>
        <end position="135"/>
    </location>
</feature>
<feature type="transmembrane region" description="Helical" evidence="5">
    <location>
        <begin position="66"/>
        <end position="85"/>
    </location>
</feature>
<feature type="domain" description="HAMP" evidence="7">
    <location>
        <begin position="180"/>
        <end position="223"/>
    </location>
</feature>
<dbReference type="PROSITE" id="PS50111">
    <property type="entry name" value="CHEMOTAXIS_TRANSDUC_2"/>
    <property type="match status" value="1"/>
</dbReference>
<protein>
    <recommendedName>
        <fullName evidence="10">Methyl-accepting chemotaxis protein</fullName>
    </recommendedName>
</protein>
<evidence type="ECO:0000313" key="8">
    <source>
        <dbReference type="EMBL" id="GGN98094.1"/>
    </source>
</evidence>
<dbReference type="InterPro" id="IPR004089">
    <property type="entry name" value="MCPsignal_dom"/>
</dbReference>
<dbReference type="AlphaFoldDB" id="A0A830GPX3"/>
<name>A0A830GPX3_9EURY</name>
<comment type="caution">
    <text evidence="8">The sequence shown here is derived from an EMBL/GenBank/DDBJ whole genome shotgun (WGS) entry which is preliminary data.</text>
</comment>
<keyword evidence="5" id="KW-0472">Membrane</keyword>
<dbReference type="Gene3D" id="6.10.250.1910">
    <property type="match status" value="1"/>
</dbReference>
<evidence type="ECO:0000313" key="9">
    <source>
        <dbReference type="Proteomes" id="UP000605784"/>
    </source>
</evidence>
<dbReference type="EMBL" id="BMOU01000004">
    <property type="protein sequence ID" value="GGN98094.1"/>
    <property type="molecule type" value="Genomic_DNA"/>
</dbReference>
<evidence type="ECO:0000259" key="6">
    <source>
        <dbReference type="PROSITE" id="PS50111"/>
    </source>
</evidence>
<dbReference type="InterPro" id="IPR004090">
    <property type="entry name" value="Chemotax_Me-accpt_rcpt"/>
</dbReference>
<dbReference type="Pfam" id="PF00672">
    <property type="entry name" value="HAMP"/>
    <property type="match status" value="1"/>
</dbReference>
<reference evidence="8" key="2">
    <citation type="submission" date="2020-09" db="EMBL/GenBank/DDBJ databases">
        <authorList>
            <person name="Sun Q."/>
            <person name="Ohkuma M."/>
        </authorList>
    </citation>
    <scope>NUCLEOTIDE SEQUENCE</scope>
    <source>
        <strain evidence="8">JCM 17820</strain>
    </source>
</reference>
<evidence type="ECO:0008006" key="10">
    <source>
        <dbReference type="Google" id="ProtNLM"/>
    </source>
</evidence>
<organism evidence="8 9">
    <name type="scientific">Haloarcula pellucida</name>
    <dbReference type="NCBI Taxonomy" id="1427151"/>
    <lineage>
        <taxon>Archaea</taxon>
        <taxon>Methanobacteriati</taxon>
        <taxon>Methanobacteriota</taxon>
        <taxon>Stenosarchaea group</taxon>
        <taxon>Halobacteria</taxon>
        <taxon>Halobacteriales</taxon>
        <taxon>Haloarculaceae</taxon>
        <taxon>Haloarcula</taxon>
    </lineage>
</organism>
<evidence type="ECO:0000256" key="5">
    <source>
        <dbReference type="SAM" id="Phobius"/>
    </source>
</evidence>
<dbReference type="PANTHER" id="PTHR32089:SF112">
    <property type="entry name" value="LYSOZYME-LIKE PROTEIN-RELATED"/>
    <property type="match status" value="1"/>
</dbReference>
<dbReference type="Proteomes" id="UP000605784">
    <property type="component" value="Unassembled WGS sequence"/>
</dbReference>
<gene>
    <name evidence="8" type="ORF">GCM10009030_28130</name>
</gene>
<dbReference type="InterPro" id="IPR003660">
    <property type="entry name" value="HAMP_dom"/>
</dbReference>
<feature type="compositionally biased region" description="Basic and acidic residues" evidence="4">
    <location>
        <begin position="134"/>
        <end position="149"/>
    </location>
</feature>
<dbReference type="PRINTS" id="PR00260">
    <property type="entry name" value="CHEMTRNSDUCR"/>
</dbReference>
<dbReference type="SMART" id="SM00304">
    <property type="entry name" value="HAMP"/>
    <property type="match status" value="4"/>
</dbReference>
<dbReference type="CDD" id="cd11386">
    <property type="entry name" value="MCP_signal"/>
    <property type="match status" value="1"/>
</dbReference>
<evidence type="ECO:0000256" key="1">
    <source>
        <dbReference type="ARBA" id="ARBA00023224"/>
    </source>
</evidence>
<sequence length="547" mass="57790">MSPETAESRLVGRLLVSVGAVPMTAEPYLPGPLRRDFGVRLFLLALISVVVGPAIAATLFSDALPAVAFAAAIVLCTGFLGYCELYRAIIEINQKARAVDEGEYDIDFGVDRVDEIGETYDTLERTAHSLGESIREAERAQERAEAAREEAEDATAAAEHERNEMEALSSHLELKATQYRDTLAAAADGDLTARVDTESMSDAMGEVGTAINETLDALERAIAQGQAISARIADESGLVASQGEQVRSETESVTASVDEIADGASTQRAQLSAAADELSDLSATTEEMASSVTEIADRSDTAAELGRDAQHSSSEAQSAVDAIRHRSMTAAGEVQQLDEIAGDVAEILDVIDSIAEETNMLALNASIEAARAGEAGSGFAVVADEIKQLASETKDATADVETLIETLRSQVGDSVEAMETMESAVDRGSDTISETITTLEDVVEATVDVNDSIQEIDRATNQQASTAQDVVERIDDISAIADQTATEAGEVATTADQQDAVVGEMVDSVDTFATDAETLQFELQQYDTDATVDVDHTSVASEQATDD</sequence>
<evidence type="ECO:0000256" key="2">
    <source>
        <dbReference type="ARBA" id="ARBA00029447"/>
    </source>
</evidence>
<keyword evidence="9" id="KW-1185">Reference proteome</keyword>
<dbReference type="GO" id="GO:0007165">
    <property type="term" value="P:signal transduction"/>
    <property type="evidence" value="ECO:0007669"/>
    <property type="project" value="UniProtKB-KW"/>
</dbReference>
<comment type="similarity">
    <text evidence="2">Belongs to the methyl-accepting chemotaxis (MCP) protein family.</text>
</comment>
<dbReference type="RefSeq" id="WP_188999073.1">
    <property type="nucleotide sequence ID" value="NZ_BMOU01000004.1"/>
</dbReference>
<dbReference type="Pfam" id="PF00015">
    <property type="entry name" value="MCPsignal"/>
    <property type="match status" value="1"/>
</dbReference>
<evidence type="ECO:0000256" key="4">
    <source>
        <dbReference type="SAM" id="MobiDB-lite"/>
    </source>
</evidence>
<dbReference type="PANTHER" id="PTHR32089">
    <property type="entry name" value="METHYL-ACCEPTING CHEMOTAXIS PROTEIN MCPB"/>
    <property type="match status" value="1"/>
</dbReference>
<evidence type="ECO:0000256" key="3">
    <source>
        <dbReference type="PROSITE-ProRule" id="PRU00284"/>
    </source>
</evidence>
<dbReference type="SUPFAM" id="SSF58104">
    <property type="entry name" value="Methyl-accepting chemotaxis protein (MCP) signaling domain"/>
    <property type="match status" value="1"/>
</dbReference>
<dbReference type="SMART" id="SM00283">
    <property type="entry name" value="MA"/>
    <property type="match status" value="1"/>
</dbReference>
<dbReference type="GO" id="GO:0004888">
    <property type="term" value="F:transmembrane signaling receptor activity"/>
    <property type="evidence" value="ECO:0007669"/>
    <property type="project" value="InterPro"/>
</dbReference>
<dbReference type="GO" id="GO:0016020">
    <property type="term" value="C:membrane"/>
    <property type="evidence" value="ECO:0007669"/>
    <property type="project" value="InterPro"/>
</dbReference>
<feature type="region of interest" description="Disordered" evidence="4">
    <location>
        <begin position="134"/>
        <end position="162"/>
    </location>
</feature>
<dbReference type="GO" id="GO:0006935">
    <property type="term" value="P:chemotaxis"/>
    <property type="evidence" value="ECO:0007669"/>
    <property type="project" value="InterPro"/>
</dbReference>
<accession>A0A830GPX3</accession>
<reference evidence="8" key="1">
    <citation type="journal article" date="2014" name="Int. J. Syst. Evol. Microbiol.">
        <title>Complete genome sequence of Corynebacterium casei LMG S-19264T (=DSM 44701T), isolated from a smear-ripened cheese.</title>
        <authorList>
            <consortium name="US DOE Joint Genome Institute (JGI-PGF)"/>
            <person name="Walter F."/>
            <person name="Albersmeier A."/>
            <person name="Kalinowski J."/>
            <person name="Ruckert C."/>
        </authorList>
    </citation>
    <scope>NUCLEOTIDE SEQUENCE</scope>
    <source>
        <strain evidence="8">JCM 17820</strain>
    </source>
</reference>
<dbReference type="Gene3D" id="1.10.287.950">
    <property type="entry name" value="Methyl-accepting chemotaxis protein"/>
    <property type="match status" value="1"/>
</dbReference>